<dbReference type="PANTHER" id="PTHR45749:SF21">
    <property type="entry name" value="DUF4371 DOMAIN-CONTAINING PROTEIN"/>
    <property type="match status" value="1"/>
</dbReference>
<keyword evidence="2" id="KW-1185">Reference proteome</keyword>
<dbReference type="OrthoDB" id="6621455at2759"/>
<name>A0A6G0W0A5_APHCR</name>
<organism evidence="1 2">
    <name type="scientific">Aphis craccivora</name>
    <name type="common">Cowpea aphid</name>
    <dbReference type="NCBI Taxonomy" id="307492"/>
    <lineage>
        <taxon>Eukaryota</taxon>
        <taxon>Metazoa</taxon>
        <taxon>Ecdysozoa</taxon>
        <taxon>Arthropoda</taxon>
        <taxon>Hexapoda</taxon>
        <taxon>Insecta</taxon>
        <taxon>Pterygota</taxon>
        <taxon>Neoptera</taxon>
        <taxon>Paraneoptera</taxon>
        <taxon>Hemiptera</taxon>
        <taxon>Sternorrhyncha</taxon>
        <taxon>Aphidomorpha</taxon>
        <taxon>Aphidoidea</taxon>
        <taxon>Aphididae</taxon>
        <taxon>Aphidini</taxon>
        <taxon>Aphis</taxon>
        <taxon>Aphis</taxon>
    </lineage>
</organism>
<dbReference type="InterPro" id="IPR012337">
    <property type="entry name" value="RNaseH-like_sf"/>
</dbReference>
<gene>
    <name evidence="1" type="ORF">FWK35_00029240</name>
</gene>
<feature type="non-terminal residue" evidence="1">
    <location>
        <position position="618"/>
    </location>
</feature>
<dbReference type="AlphaFoldDB" id="A0A6G0W0A5"/>
<dbReference type="EMBL" id="VUJU01009944">
    <property type="protein sequence ID" value="KAF0716718.1"/>
    <property type="molecule type" value="Genomic_DNA"/>
</dbReference>
<sequence length="618" mass="71270">MSSLVYLCGKKKLNLNDINWKRHVKSCKIIKLKNTNSGNVLTNYFLQKRENKSLFDGNDGIILKKAKKKENYKSDQSHATFNPTEYISTPTQKHGINGKNNYPLAIFFFVFTIEKQNQCASQDLTPMAIEVVKNQCASTSASTSFSHEPAIGIEVSEFGSDPAVPMQPFSHGMPTECFPKNSQGRSFHDSWFWKKLPNGESVRLKWMSYSRINNRLYCVHCALFGKNRKCEWVCVGHEITENHTFASIKTLYKEAAFPLIRSMKENEMEKLVMNKEVIKNLIEITLYLSRHSLPFIGHREGWQDKIRGNFKDLTILLAKYSSPLATHLTEIQLNGKHTYSFISWQRQNQLIQAIGTHIHTTFDISRKGQLSIVFRYINKNTGNVCERLIAVRETLSTTGEHLFTMFNDICEEMDIDWKKYLIGQSYDEAASMRGAYNGLQAIMKEHNPCATYVWCWAHRFSLVIADAVSSCTQAKNLFESFILTGFLFKQIFELTNPLSTFLQGVQIDLLAASEYIQFVFEKIKAFRDDKQFEMLIEDKNQFISSKSDELSFTPLVANRRRAKKKMPGEIMSDELISCPLTNFKVNTYFTIIDIVCTQIRDRFNDQSTPLYRIHTFLQ</sequence>
<dbReference type="Proteomes" id="UP000478052">
    <property type="component" value="Unassembled WGS sequence"/>
</dbReference>
<evidence type="ECO:0000313" key="2">
    <source>
        <dbReference type="Proteomes" id="UP000478052"/>
    </source>
</evidence>
<accession>A0A6G0W0A5</accession>
<dbReference type="PANTHER" id="PTHR45749">
    <property type="match status" value="1"/>
</dbReference>
<reference evidence="1 2" key="1">
    <citation type="submission" date="2019-08" db="EMBL/GenBank/DDBJ databases">
        <title>Whole genome of Aphis craccivora.</title>
        <authorList>
            <person name="Voronova N.V."/>
            <person name="Shulinski R.S."/>
            <person name="Bandarenka Y.V."/>
            <person name="Zhorov D.G."/>
            <person name="Warner D."/>
        </authorList>
    </citation>
    <scope>NUCLEOTIDE SEQUENCE [LARGE SCALE GENOMIC DNA]</scope>
    <source>
        <strain evidence="1">180601</strain>
        <tissue evidence="1">Whole Body</tissue>
    </source>
</reference>
<comment type="caution">
    <text evidence="1">The sequence shown here is derived from an EMBL/GenBank/DDBJ whole genome shotgun (WGS) entry which is preliminary data.</text>
</comment>
<protein>
    <submittedName>
        <fullName evidence="1">Zinc finger MYM-type protein 1-like</fullName>
    </submittedName>
</protein>
<evidence type="ECO:0000313" key="1">
    <source>
        <dbReference type="EMBL" id="KAF0716718.1"/>
    </source>
</evidence>
<dbReference type="SUPFAM" id="SSF53098">
    <property type="entry name" value="Ribonuclease H-like"/>
    <property type="match status" value="1"/>
</dbReference>
<proteinExistence type="predicted"/>